<feature type="region of interest" description="Disordered" evidence="6">
    <location>
        <begin position="542"/>
        <end position="566"/>
    </location>
</feature>
<organism evidence="8 9">
    <name type="scientific">Miscanthus lutarioriparius</name>
    <dbReference type="NCBI Taxonomy" id="422564"/>
    <lineage>
        <taxon>Eukaryota</taxon>
        <taxon>Viridiplantae</taxon>
        <taxon>Streptophyta</taxon>
        <taxon>Embryophyta</taxon>
        <taxon>Tracheophyta</taxon>
        <taxon>Spermatophyta</taxon>
        <taxon>Magnoliopsida</taxon>
        <taxon>Liliopsida</taxon>
        <taxon>Poales</taxon>
        <taxon>Poaceae</taxon>
        <taxon>PACMAD clade</taxon>
        <taxon>Panicoideae</taxon>
        <taxon>Andropogonodae</taxon>
        <taxon>Andropogoneae</taxon>
        <taxon>Saccharinae</taxon>
        <taxon>Miscanthus</taxon>
    </lineage>
</organism>
<dbReference type="Pfam" id="PF00642">
    <property type="entry name" value="zf-CCCH"/>
    <property type="match status" value="1"/>
</dbReference>
<feature type="compositionally biased region" description="Basic and acidic residues" evidence="6">
    <location>
        <begin position="306"/>
        <end position="322"/>
    </location>
</feature>
<dbReference type="OrthoDB" id="690722at2759"/>
<dbReference type="PROSITE" id="PS50103">
    <property type="entry name" value="ZF_C3H1"/>
    <property type="match status" value="1"/>
</dbReference>
<evidence type="ECO:0000256" key="2">
    <source>
        <dbReference type="ARBA" id="ARBA00022771"/>
    </source>
</evidence>
<feature type="region of interest" description="Disordered" evidence="6">
    <location>
        <begin position="460"/>
        <end position="496"/>
    </location>
</feature>
<protein>
    <recommendedName>
        <fullName evidence="7">C3H1-type domain-containing protein</fullName>
    </recommendedName>
</protein>
<keyword evidence="1 5" id="KW-0479">Metal-binding</keyword>
<proteinExistence type="predicted"/>
<dbReference type="Proteomes" id="UP000604825">
    <property type="component" value="Unassembled WGS sequence"/>
</dbReference>
<dbReference type="EMBL" id="CAJGYO010000002">
    <property type="protein sequence ID" value="CAD6212518.1"/>
    <property type="molecule type" value="Genomic_DNA"/>
</dbReference>
<dbReference type="Pfam" id="PF02037">
    <property type="entry name" value="SAP"/>
    <property type="match status" value="1"/>
</dbReference>
<evidence type="ECO:0000259" key="7">
    <source>
        <dbReference type="PROSITE" id="PS50103"/>
    </source>
</evidence>
<evidence type="ECO:0000313" key="9">
    <source>
        <dbReference type="Proteomes" id="UP000604825"/>
    </source>
</evidence>
<name>A0A811MTS1_9POAL</name>
<dbReference type="Pfam" id="PF24766">
    <property type="entry name" value="DUF7699"/>
    <property type="match status" value="1"/>
</dbReference>
<keyword evidence="9" id="KW-1185">Reference proteome</keyword>
<dbReference type="GO" id="GO:0003677">
    <property type="term" value="F:DNA binding"/>
    <property type="evidence" value="ECO:0007669"/>
    <property type="project" value="UniProtKB-KW"/>
</dbReference>
<comment type="caution">
    <text evidence="8">The sequence shown here is derived from an EMBL/GenBank/DDBJ whole genome shotgun (WGS) entry which is preliminary data.</text>
</comment>
<feature type="compositionally biased region" description="Low complexity" evidence="6">
    <location>
        <begin position="1"/>
        <end position="15"/>
    </location>
</feature>
<keyword evidence="4" id="KW-0238">DNA-binding</keyword>
<feature type="domain" description="C3H1-type" evidence="7">
    <location>
        <begin position="702"/>
        <end position="729"/>
    </location>
</feature>
<keyword evidence="2 5" id="KW-0863">Zinc-finger</keyword>
<dbReference type="InterPro" id="IPR056116">
    <property type="entry name" value="DUF7699"/>
</dbReference>
<reference evidence="8" key="1">
    <citation type="submission" date="2020-10" db="EMBL/GenBank/DDBJ databases">
        <authorList>
            <person name="Han B."/>
            <person name="Lu T."/>
            <person name="Zhao Q."/>
            <person name="Huang X."/>
            <person name="Zhao Y."/>
        </authorList>
    </citation>
    <scope>NUCLEOTIDE SEQUENCE</scope>
</reference>
<dbReference type="PANTHER" id="PTHR35323">
    <property type="entry name" value="SAP DOMAIN-CONTAINING PROTEIN"/>
    <property type="match status" value="1"/>
</dbReference>
<dbReference type="InterPro" id="IPR036361">
    <property type="entry name" value="SAP_dom_sf"/>
</dbReference>
<evidence type="ECO:0000313" key="8">
    <source>
        <dbReference type="EMBL" id="CAD6212518.1"/>
    </source>
</evidence>
<feature type="compositionally biased region" description="Acidic residues" evidence="6">
    <location>
        <begin position="64"/>
        <end position="78"/>
    </location>
</feature>
<feature type="compositionally biased region" description="Basic and acidic residues" evidence="6">
    <location>
        <begin position="23"/>
        <end position="32"/>
    </location>
</feature>
<dbReference type="SUPFAM" id="SSF68906">
    <property type="entry name" value="SAP domain"/>
    <property type="match status" value="1"/>
</dbReference>
<evidence type="ECO:0000256" key="3">
    <source>
        <dbReference type="ARBA" id="ARBA00022833"/>
    </source>
</evidence>
<evidence type="ECO:0000256" key="6">
    <source>
        <dbReference type="SAM" id="MobiDB-lite"/>
    </source>
</evidence>
<dbReference type="GO" id="GO:0008270">
    <property type="term" value="F:zinc ion binding"/>
    <property type="evidence" value="ECO:0007669"/>
    <property type="project" value="UniProtKB-KW"/>
</dbReference>
<dbReference type="InterPro" id="IPR003034">
    <property type="entry name" value="SAP_dom"/>
</dbReference>
<keyword evidence="3 5" id="KW-0862">Zinc</keyword>
<dbReference type="PANTHER" id="PTHR35323:SF5">
    <property type="entry name" value="ZINC FINGER CCCH DOMAIN-CONTAINING PROTEIN 62"/>
    <property type="match status" value="1"/>
</dbReference>
<evidence type="ECO:0000256" key="1">
    <source>
        <dbReference type="ARBA" id="ARBA00022723"/>
    </source>
</evidence>
<feature type="compositionally biased region" description="Polar residues" evidence="6">
    <location>
        <begin position="461"/>
        <end position="479"/>
    </location>
</feature>
<sequence>MAAAATDTPTPAGGDPRPGHLSRSQEDRRKEEEGSDESEEEEVESDDGEESDVDSLAGLCDLDAGSDEDPTFDPGADGDLEVEAVLRARMSRMSISASARKGRKGSAVPKMGKEETDLLAMVDKLMQDGQLEKLKVYECKAYLRMHKLRLTGKKEVLLNRIREHIEVKNDGEVKYPVSSFVLNCKGDACKGDVVMFEQNIYKREKGAPREVKGRLCGQRTNAGRIIKESYGTAKQQHTFTIEILWSKGYKPWPPLHPLLIKGRNLYKDRTMRQPWPDEEERNRVIQEKHERGFLARKSRAARIHEKETERLARLNRMKDNKIKKQWNVNQKQPQEPQQKVESTNNVKQRVNGRKGPSFQNGEPGNTRQQHVSSKATSTHHNELLPQKGSARTFKPELIDYQVSSIQYGGMQQKLLSNPTHTQQLFKNSSPHQSFQQEDDALTQEGAIRTSRKAFIDHHVPSQHNKGSGNTSHHQISSKPTPIFKPRQVPKHQGKNEADGLRKTCREQLFDHQSNTCHATEYDNSPFQPQGKFAQHASVHQHGSNYHQNAHGGRQAHQPYRPKNQDQNSTYCDTEYIDPSFQPRGEFNQHANAYQRHSNSHKNAQAHHQVHEPFRPRNQDFNSSDQFFGQDYHQGYHDYSGMTRGQYHPQQSQHQNYYGRRPMTQGQGTQQNHHQNYNGRRKMIQNQYNSRQNQPNQQFPEQRLQPRPCHYYYQQGWCRYGEGCWYSHDV</sequence>
<accession>A0A811MTS1</accession>
<feature type="zinc finger region" description="C3H1-type" evidence="5">
    <location>
        <begin position="702"/>
        <end position="729"/>
    </location>
</feature>
<feature type="compositionally biased region" description="Low complexity" evidence="6">
    <location>
        <begin position="327"/>
        <end position="341"/>
    </location>
</feature>
<dbReference type="AlphaFoldDB" id="A0A811MTS1"/>
<evidence type="ECO:0000256" key="5">
    <source>
        <dbReference type="PROSITE-ProRule" id="PRU00723"/>
    </source>
</evidence>
<dbReference type="Gene3D" id="1.10.720.30">
    <property type="entry name" value="SAP domain"/>
    <property type="match status" value="1"/>
</dbReference>
<evidence type="ECO:0000256" key="4">
    <source>
        <dbReference type="ARBA" id="ARBA00023125"/>
    </source>
</evidence>
<feature type="region of interest" description="Disordered" evidence="6">
    <location>
        <begin position="306"/>
        <end position="385"/>
    </location>
</feature>
<dbReference type="SUPFAM" id="SSF90229">
    <property type="entry name" value="CCCH zinc finger"/>
    <property type="match status" value="1"/>
</dbReference>
<feature type="compositionally biased region" description="Acidic residues" evidence="6">
    <location>
        <begin position="33"/>
        <end position="53"/>
    </location>
</feature>
<feature type="region of interest" description="Disordered" evidence="6">
    <location>
        <begin position="1"/>
        <end position="78"/>
    </location>
</feature>
<dbReference type="InterPro" id="IPR036855">
    <property type="entry name" value="Znf_CCCH_sf"/>
</dbReference>
<gene>
    <name evidence="8" type="ORF">NCGR_LOCUS8300</name>
</gene>
<dbReference type="InterPro" id="IPR000571">
    <property type="entry name" value="Znf_CCCH"/>
</dbReference>
<feature type="compositionally biased region" description="Polar residues" evidence="6">
    <location>
        <begin position="357"/>
        <end position="378"/>
    </location>
</feature>